<proteinExistence type="predicted"/>
<organism evidence="1 2">
    <name type="scientific">Racocetra persica</name>
    <dbReference type="NCBI Taxonomy" id="160502"/>
    <lineage>
        <taxon>Eukaryota</taxon>
        <taxon>Fungi</taxon>
        <taxon>Fungi incertae sedis</taxon>
        <taxon>Mucoromycota</taxon>
        <taxon>Glomeromycotina</taxon>
        <taxon>Glomeromycetes</taxon>
        <taxon>Diversisporales</taxon>
        <taxon>Gigasporaceae</taxon>
        <taxon>Racocetra</taxon>
    </lineage>
</organism>
<dbReference type="EMBL" id="CAJVQC010017554">
    <property type="protein sequence ID" value="CAG8685522.1"/>
    <property type="molecule type" value="Genomic_DNA"/>
</dbReference>
<name>A0ACA9P1Q8_9GLOM</name>
<keyword evidence="2" id="KW-1185">Reference proteome</keyword>
<protein>
    <submittedName>
        <fullName evidence="1">7121_t:CDS:1</fullName>
    </submittedName>
</protein>
<evidence type="ECO:0000313" key="1">
    <source>
        <dbReference type="EMBL" id="CAG8685522.1"/>
    </source>
</evidence>
<feature type="non-terminal residue" evidence="1">
    <location>
        <position position="1"/>
    </location>
</feature>
<gene>
    <name evidence="1" type="ORF">RPERSI_LOCUS9324</name>
</gene>
<evidence type="ECO:0000313" key="2">
    <source>
        <dbReference type="Proteomes" id="UP000789920"/>
    </source>
</evidence>
<reference evidence="1" key="1">
    <citation type="submission" date="2021-06" db="EMBL/GenBank/DDBJ databases">
        <authorList>
            <person name="Kallberg Y."/>
            <person name="Tangrot J."/>
            <person name="Rosling A."/>
        </authorList>
    </citation>
    <scope>NUCLEOTIDE SEQUENCE</scope>
    <source>
        <strain evidence="1">MA461A</strain>
    </source>
</reference>
<sequence length="41" mass="4618">QFESLLLNQSKSLLSYQVESLLPESLSSSPYQVESLLLSPY</sequence>
<dbReference type="Proteomes" id="UP000789920">
    <property type="component" value="Unassembled WGS sequence"/>
</dbReference>
<comment type="caution">
    <text evidence="1">The sequence shown here is derived from an EMBL/GenBank/DDBJ whole genome shotgun (WGS) entry which is preliminary data.</text>
</comment>
<accession>A0ACA9P1Q8</accession>